<organism evidence="1 2">
    <name type="scientific">Scleroderma citrinum Foug A</name>
    <dbReference type="NCBI Taxonomy" id="1036808"/>
    <lineage>
        <taxon>Eukaryota</taxon>
        <taxon>Fungi</taxon>
        <taxon>Dikarya</taxon>
        <taxon>Basidiomycota</taxon>
        <taxon>Agaricomycotina</taxon>
        <taxon>Agaricomycetes</taxon>
        <taxon>Agaricomycetidae</taxon>
        <taxon>Boletales</taxon>
        <taxon>Sclerodermatineae</taxon>
        <taxon>Sclerodermataceae</taxon>
        <taxon>Scleroderma</taxon>
    </lineage>
</organism>
<dbReference type="EMBL" id="KN822020">
    <property type="protein sequence ID" value="KIM65957.1"/>
    <property type="molecule type" value="Genomic_DNA"/>
</dbReference>
<evidence type="ECO:0000313" key="1">
    <source>
        <dbReference type="EMBL" id="KIM65957.1"/>
    </source>
</evidence>
<proteinExistence type="predicted"/>
<protein>
    <submittedName>
        <fullName evidence="1">Uncharacterized protein</fullName>
    </submittedName>
</protein>
<dbReference type="OrthoDB" id="1924577at2759"/>
<accession>A0A0C3ALX6</accession>
<keyword evidence="2" id="KW-1185">Reference proteome</keyword>
<dbReference type="InParanoid" id="A0A0C3ALX6"/>
<dbReference type="STRING" id="1036808.A0A0C3ALX6"/>
<dbReference type="AlphaFoldDB" id="A0A0C3ALX6"/>
<dbReference type="HOGENOM" id="CLU_1750762_0_0_1"/>
<gene>
    <name evidence="1" type="ORF">SCLCIDRAFT_1157068</name>
</gene>
<reference evidence="1 2" key="1">
    <citation type="submission" date="2014-04" db="EMBL/GenBank/DDBJ databases">
        <authorList>
            <consortium name="DOE Joint Genome Institute"/>
            <person name="Kuo A."/>
            <person name="Kohler A."/>
            <person name="Nagy L.G."/>
            <person name="Floudas D."/>
            <person name="Copeland A."/>
            <person name="Barry K.W."/>
            <person name="Cichocki N."/>
            <person name="Veneault-Fourrey C."/>
            <person name="LaButti K."/>
            <person name="Lindquist E.A."/>
            <person name="Lipzen A."/>
            <person name="Lundell T."/>
            <person name="Morin E."/>
            <person name="Murat C."/>
            <person name="Sun H."/>
            <person name="Tunlid A."/>
            <person name="Henrissat B."/>
            <person name="Grigoriev I.V."/>
            <person name="Hibbett D.S."/>
            <person name="Martin F."/>
            <person name="Nordberg H.P."/>
            <person name="Cantor M.N."/>
            <person name="Hua S.X."/>
        </authorList>
    </citation>
    <scope>NUCLEOTIDE SEQUENCE [LARGE SCALE GENOMIC DNA]</scope>
    <source>
        <strain evidence="1 2">Foug A</strain>
    </source>
</reference>
<evidence type="ECO:0000313" key="2">
    <source>
        <dbReference type="Proteomes" id="UP000053989"/>
    </source>
</evidence>
<dbReference type="Proteomes" id="UP000053989">
    <property type="component" value="Unassembled WGS sequence"/>
</dbReference>
<reference evidence="2" key="2">
    <citation type="submission" date="2015-01" db="EMBL/GenBank/DDBJ databases">
        <title>Evolutionary Origins and Diversification of the Mycorrhizal Mutualists.</title>
        <authorList>
            <consortium name="DOE Joint Genome Institute"/>
            <consortium name="Mycorrhizal Genomics Consortium"/>
            <person name="Kohler A."/>
            <person name="Kuo A."/>
            <person name="Nagy L.G."/>
            <person name="Floudas D."/>
            <person name="Copeland A."/>
            <person name="Barry K.W."/>
            <person name="Cichocki N."/>
            <person name="Veneault-Fourrey C."/>
            <person name="LaButti K."/>
            <person name="Lindquist E.A."/>
            <person name="Lipzen A."/>
            <person name="Lundell T."/>
            <person name="Morin E."/>
            <person name="Murat C."/>
            <person name="Riley R."/>
            <person name="Ohm R."/>
            <person name="Sun H."/>
            <person name="Tunlid A."/>
            <person name="Henrissat B."/>
            <person name="Grigoriev I.V."/>
            <person name="Hibbett D.S."/>
            <person name="Martin F."/>
        </authorList>
    </citation>
    <scope>NUCLEOTIDE SEQUENCE [LARGE SCALE GENOMIC DNA]</scope>
    <source>
        <strain evidence="2">Foug A</strain>
    </source>
</reference>
<sequence length="149" mass="16261">MEDGGKHDDQENDVVAYYDLANKKTKKTDEAAVAASKLELENNTTFHIEYQSSVLRPNSPSKYPEPMGQEMIKYDKATKTVASQRAVYEGSIGDVSKIQGRGPTAISKVVKSATPSTAGVDYKKENMIIIASRKTIDNREAGGIVMCQA</sequence>
<name>A0A0C3ALX6_9AGAM</name>